<keyword evidence="8" id="KW-0418">Kinase</keyword>
<dbReference type="PROSITE" id="PS50109">
    <property type="entry name" value="HIS_KIN"/>
    <property type="match status" value="1"/>
</dbReference>
<feature type="domain" description="PAC" evidence="17">
    <location>
        <begin position="307"/>
        <end position="360"/>
    </location>
</feature>
<evidence type="ECO:0000256" key="9">
    <source>
        <dbReference type="ARBA" id="ARBA00022840"/>
    </source>
</evidence>
<dbReference type="Gene3D" id="3.30.565.10">
    <property type="entry name" value="Histidine kinase-like ATPase, C-terminal domain"/>
    <property type="match status" value="1"/>
</dbReference>
<keyword evidence="7" id="KW-0547">Nucleotide-binding</keyword>
<dbReference type="Pfam" id="PF02518">
    <property type="entry name" value="HATPase_c"/>
    <property type="match status" value="1"/>
</dbReference>
<evidence type="ECO:0000256" key="12">
    <source>
        <dbReference type="ARBA" id="ARBA00023136"/>
    </source>
</evidence>
<dbReference type="Gene3D" id="3.30.450.20">
    <property type="entry name" value="PAS domain"/>
    <property type="match status" value="2"/>
</dbReference>
<evidence type="ECO:0000256" key="4">
    <source>
        <dbReference type="ARBA" id="ARBA00022553"/>
    </source>
</evidence>
<dbReference type="Pfam" id="PF00512">
    <property type="entry name" value="HisKA"/>
    <property type="match status" value="1"/>
</dbReference>
<keyword evidence="6 14" id="KW-0812">Transmembrane</keyword>
<dbReference type="SUPFAM" id="SSF55874">
    <property type="entry name" value="ATPase domain of HSP90 chaperone/DNA topoisomerase II/histidine kinase"/>
    <property type="match status" value="1"/>
</dbReference>
<keyword evidence="11" id="KW-0902">Two-component regulatory system</keyword>
<dbReference type="InterPro" id="IPR005467">
    <property type="entry name" value="His_kinase_dom"/>
</dbReference>
<dbReference type="Pfam" id="PF13493">
    <property type="entry name" value="DUF4118"/>
    <property type="match status" value="1"/>
</dbReference>
<evidence type="ECO:0000256" key="13">
    <source>
        <dbReference type="PROSITE-ProRule" id="PRU00169"/>
    </source>
</evidence>
<evidence type="ECO:0000256" key="10">
    <source>
        <dbReference type="ARBA" id="ARBA00022989"/>
    </source>
</evidence>
<comment type="subcellular location">
    <subcellularLocation>
        <location evidence="2">Membrane</location>
        <topology evidence="2">Multi-pass membrane protein</topology>
    </subcellularLocation>
</comment>
<organism evidence="18 19">
    <name type="scientific">Roseateles violae</name>
    <dbReference type="NCBI Taxonomy" id="3058042"/>
    <lineage>
        <taxon>Bacteria</taxon>
        <taxon>Pseudomonadati</taxon>
        <taxon>Pseudomonadota</taxon>
        <taxon>Betaproteobacteria</taxon>
        <taxon>Burkholderiales</taxon>
        <taxon>Sphaerotilaceae</taxon>
        <taxon>Roseateles</taxon>
    </lineage>
</organism>
<dbReference type="PANTHER" id="PTHR43047:SF72">
    <property type="entry name" value="OSMOSENSING HISTIDINE PROTEIN KINASE SLN1"/>
    <property type="match status" value="1"/>
</dbReference>
<dbReference type="InterPro" id="IPR003594">
    <property type="entry name" value="HATPase_dom"/>
</dbReference>
<comment type="catalytic activity">
    <reaction evidence="1">
        <text>ATP + protein L-histidine = ADP + protein N-phospho-L-histidine.</text>
        <dbReference type="EC" id="2.7.13.3"/>
    </reaction>
</comment>
<keyword evidence="19" id="KW-1185">Reference proteome</keyword>
<dbReference type="RefSeq" id="WP_290358494.1">
    <property type="nucleotide sequence ID" value="NZ_JAUHHC010000002.1"/>
</dbReference>
<dbReference type="SMART" id="SM00387">
    <property type="entry name" value="HATPase_c"/>
    <property type="match status" value="1"/>
</dbReference>
<evidence type="ECO:0000259" key="15">
    <source>
        <dbReference type="PROSITE" id="PS50109"/>
    </source>
</evidence>
<keyword evidence="9 18" id="KW-0067">ATP-binding</keyword>
<name>A0ABT8DPA4_9BURK</name>
<evidence type="ECO:0000256" key="5">
    <source>
        <dbReference type="ARBA" id="ARBA00022679"/>
    </source>
</evidence>
<dbReference type="EMBL" id="JAUHHC010000002">
    <property type="protein sequence ID" value="MDN3920186.1"/>
    <property type="molecule type" value="Genomic_DNA"/>
</dbReference>
<feature type="transmembrane region" description="Helical" evidence="14">
    <location>
        <begin position="39"/>
        <end position="72"/>
    </location>
</feature>
<evidence type="ECO:0000256" key="8">
    <source>
        <dbReference type="ARBA" id="ARBA00022777"/>
    </source>
</evidence>
<dbReference type="GO" id="GO:0005524">
    <property type="term" value="F:ATP binding"/>
    <property type="evidence" value="ECO:0007669"/>
    <property type="project" value="UniProtKB-KW"/>
</dbReference>
<dbReference type="SUPFAM" id="SSF55785">
    <property type="entry name" value="PYP-like sensor domain (PAS domain)"/>
    <property type="match status" value="2"/>
</dbReference>
<evidence type="ECO:0000256" key="3">
    <source>
        <dbReference type="ARBA" id="ARBA00012438"/>
    </source>
</evidence>
<feature type="modified residue" description="4-aspartylphosphate" evidence="13">
    <location>
        <position position="662"/>
    </location>
</feature>
<dbReference type="SMART" id="SM00388">
    <property type="entry name" value="HisKA"/>
    <property type="match status" value="1"/>
</dbReference>
<dbReference type="Gene3D" id="1.10.287.130">
    <property type="match status" value="1"/>
</dbReference>
<dbReference type="PROSITE" id="PS50110">
    <property type="entry name" value="RESPONSE_REGULATORY"/>
    <property type="match status" value="1"/>
</dbReference>
<evidence type="ECO:0000256" key="6">
    <source>
        <dbReference type="ARBA" id="ARBA00022692"/>
    </source>
</evidence>
<evidence type="ECO:0000256" key="1">
    <source>
        <dbReference type="ARBA" id="ARBA00000085"/>
    </source>
</evidence>
<feature type="domain" description="Response regulatory" evidence="16">
    <location>
        <begin position="613"/>
        <end position="729"/>
    </location>
</feature>
<evidence type="ECO:0000256" key="14">
    <source>
        <dbReference type="SAM" id="Phobius"/>
    </source>
</evidence>
<evidence type="ECO:0000259" key="17">
    <source>
        <dbReference type="PROSITE" id="PS50113"/>
    </source>
</evidence>
<dbReference type="InterPro" id="IPR004358">
    <property type="entry name" value="Sig_transdc_His_kin-like_C"/>
</dbReference>
<keyword evidence="10 14" id="KW-1133">Transmembrane helix</keyword>
<evidence type="ECO:0000313" key="18">
    <source>
        <dbReference type="EMBL" id="MDN3920186.1"/>
    </source>
</evidence>
<dbReference type="InterPro" id="IPR035965">
    <property type="entry name" value="PAS-like_dom_sf"/>
</dbReference>
<evidence type="ECO:0000256" key="2">
    <source>
        <dbReference type="ARBA" id="ARBA00004141"/>
    </source>
</evidence>
<dbReference type="InterPro" id="IPR011006">
    <property type="entry name" value="CheY-like_superfamily"/>
</dbReference>
<dbReference type="Pfam" id="PF00072">
    <property type="entry name" value="Response_reg"/>
    <property type="match status" value="1"/>
</dbReference>
<dbReference type="InterPro" id="IPR036097">
    <property type="entry name" value="HisK_dim/P_sf"/>
</dbReference>
<dbReference type="PANTHER" id="PTHR43047">
    <property type="entry name" value="TWO-COMPONENT HISTIDINE PROTEIN KINASE"/>
    <property type="match status" value="1"/>
</dbReference>
<protein>
    <recommendedName>
        <fullName evidence="3">histidine kinase</fullName>
        <ecNumber evidence="3">2.7.13.3</ecNumber>
    </recommendedName>
</protein>
<feature type="transmembrane region" description="Helical" evidence="14">
    <location>
        <begin position="84"/>
        <end position="107"/>
    </location>
</feature>
<reference evidence="18 19" key="1">
    <citation type="submission" date="2023-06" db="EMBL/GenBank/DDBJ databases">
        <title>Pelomonas sp. PFR6 16S ribosomal RNA gene Genome sequencing and assembly.</title>
        <authorList>
            <person name="Woo H."/>
        </authorList>
    </citation>
    <scope>NUCLEOTIDE SEQUENCE [LARGE SCALE GENOMIC DNA]</scope>
    <source>
        <strain evidence="18 19">PFR6</strain>
    </source>
</reference>
<feature type="domain" description="Histidine kinase" evidence="15">
    <location>
        <begin position="371"/>
        <end position="591"/>
    </location>
</feature>
<evidence type="ECO:0000256" key="7">
    <source>
        <dbReference type="ARBA" id="ARBA00022741"/>
    </source>
</evidence>
<dbReference type="CDD" id="cd00082">
    <property type="entry name" value="HisKA"/>
    <property type="match status" value="1"/>
</dbReference>
<dbReference type="PRINTS" id="PR00344">
    <property type="entry name" value="BCTRLSENSOR"/>
</dbReference>
<dbReference type="Proteomes" id="UP001228044">
    <property type="component" value="Unassembled WGS sequence"/>
</dbReference>
<evidence type="ECO:0000256" key="11">
    <source>
        <dbReference type="ARBA" id="ARBA00023012"/>
    </source>
</evidence>
<dbReference type="InterPro" id="IPR038318">
    <property type="entry name" value="KdpD_sf"/>
</dbReference>
<dbReference type="InterPro" id="IPR036890">
    <property type="entry name" value="HATPase_C_sf"/>
</dbReference>
<dbReference type="InterPro" id="IPR001789">
    <property type="entry name" value="Sig_transdc_resp-reg_receiver"/>
</dbReference>
<dbReference type="SUPFAM" id="SSF52172">
    <property type="entry name" value="CheY-like"/>
    <property type="match status" value="1"/>
</dbReference>
<dbReference type="InterPro" id="IPR003661">
    <property type="entry name" value="HisK_dim/P_dom"/>
</dbReference>
<dbReference type="SMART" id="SM00448">
    <property type="entry name" value="REC"/>
    <property type="match status" value="1"/>
</dbReference>
<dbReference type="Gene3D" id="1.20.120.620">
    <property type="entry name" value="Backbone structure of the membrane domain of e. Coli histidine kinase receptor kdpd"/>
    <property type="match status" value="1"/>
</dbReference>
<dbReference type="EC" id="2.7.13.3" evidence="3"/>
<feature type="transmembrane region" description="Helical" evidence="14">
    <location>
        <begin position="6"/>
        <end position="27"/>
    </location>
</feature>
<dbReference type="InterPro" id="IPR025201">
    <property type="entry name" value="KdpD_TM"/>
</dbReference>
<dbReference type="PROSITE" id="PS50113">
    <property type="entry name" value="PAC"/>
    <property type="match status" value="1"/>
</dbReference>
<gene>
    <name evidence="18" type="ORF">QWJ38_07825</name>
</gene>
<keyword evidence="4 13" id="KW-0597">Phosphoprotein</keyword>
<dbReference type="Pfam" id="PF08448">
    <property type="entry name" value="PAS_4"/>
    <property type="match status" value="1"/>
</dbReference>
<dbReference type="Gene3D" id="3.40.50.2300">
    <property type="match status" value="1"/>
</dbReference>
<comment type="caution">
    <text evidence="18">The sequence shown here is derived from an EMBL/GenBank/DDBJ whole genome shotgun (WGS) entry which is preliminary data.</text>
</comment>
<dbReference type="SUPFAM" id="SSF47384">
    <property type="entry name" value="Homodimeric domain of signal transducing histidine kinase"/>
    <property type="match status" value="1"/>
</dbReference>
<evidence type="ECO:0000259" key="16">
    <source>
        <dbReference type="PROSITE" id="PS50110"/>
    </source>
</evidence>
<accession>A0ABT8DPA4</accession>
<keyword evidence="12 14" id="KW-0472">Membrane</keyword>
<evidence type="ECO:0000313" key="19">
    <source>
        <dbReference type="Proteomes" id="UP001228044"/>
    </source>
</evidence>
<dbReference type="CDD" id="cd17580">
    <property type="entry name" value="REC_2_DhkD-like"/>
    <property type="match status" value="1"/>
</dbReference>
<proteinExistence type="predicted"/>
<dbReference type="InterPro" id="IPR013656">
    <property type="entry name" value="PAS_4"/>
</dbReference>
<dbReference type="InterPro" id="IPR000700">
    <property type="entry name" value="PAS-assoc_C"/>
</dbReference>
<keyword evidence="5" id="KW-0808">Transferase</keyword>
<sequence length="744" mass="79879">MLIERAWLRWSTATLAFVAATWLNLPLQQSLEGRAPLMPYFLALVLVGLLCGLLPALALLSAACLAILYFWIEPIGQFFPINSVADVALILLFCGVGALVAAVSAWARQLMHSERRSRERLHLALGAGRMVAWDWDAQKGFAMTAGGAAELFGHAWTAVDDMVLGMAPDDAARFKAAYREASERGGRFSLVCAIRAPADGRQSWARFDGDVELDARGHALRAYGVAVDVTANEEALRASRAAEERVQLALEIGKVMAWECDAQARYTWAVNLPPGLSRERLIGAEVGSLIAHPQFTATLREAIASGRNANLAHRVSRGGREHQLMTSLRPMRSEDGRVRRVIGATVDVTELTVAQEDLRRESQRKDAFLATLAHELRNPLAPIRYAVAILGMARSEADRERAVGIIARQSAHMSRLLDDLLDMSRITRNVVELQRQTIDLRVVVRHALEAVEPLYGEKQQRVSLSLPPQPVLVDGDPTRLQQVLGNLLDNAAKYSPAPGEVAVHVALDAGEGSPHAEVSVADQGIGIAPEMRPQVFELFSRIDGSGTAPAGLGIGLAVSRQLVELHGGTIAVHSEGLGCGSRFVVRLPLSAARPESTAAAAASELHRPDERITVMVVDDNVDGADTLAEVLGAAHYGVVVAHSGGEALANYKRARPRVVLLDIGLPDMPGTEVARRLRAGNAREALTLIAVTGWGQQADRDSTAAAGFDAHLVKPVDLKELDRLIRGLLATQPPDAGPAAAGAS</sequence>